<dbReference type="InterPro" id="IPR049975">
    <property type="entry name" value="SAV_915-like_dom"/>
</dbReference>
<reference evidence="1 2" key="1">
    <citation type="submission" date="2024-05" db="EMBL/GenBank/DDBJ databases">
        <title>Microbispora sp.ZYX-F-249.</title>
        <authorList>
            <person name="Xie H."/>
        </authorList>
    </citation>
    <scope>NUCLEOTIDE SEQUENCE [LARGE SCALE GENOMIC DNA]</scope>
    <source>
        <strain evidence="1 2">ZYX-F-249</strain>
    </source>
</reference>
<proteinExistence type="predicted"/>
<dbReference type="Proteomes" id="UP001447516">
    <property type="component" value="Unassembled WGS sequence"/>
</dbReference>
<dbReference type="NCBIfam" id="NF042914">
    <property type="entry name" value="SAV915_dom"/>
    <property type="match status" value="1"/>
</dbReference>
<organism evidence="1 2">
    <name type="scientific">Microbispora maris</name>
    <dbReference type="NCBI Taxonomy" id="3144104"/>
    <lineage>
        <taxon>Bacteria</taxon>
        <taxon>Bacillati</taxon>
        <taxon>Actinomycetota</taxon>
        <taxon>Actinomycetes</taxon>
        <taxon>Streptosporangiales</taxon>
        <taxon>Streptosporangiaceae</taxon>
        <taxon>Microbispora</taxon>
    </lineage>
</organism>
<sequence>MESFEWHDMLKDPLYVPVRRSTFSLALRLFRTTAGTRTVAAFTSPLLLTKVLGSGHIWIRLSEPALRSLINDLGVIGIVIDPAGTTNRLISRSAS</sequence>
<keyword evidence="2" id="KW-1185">Reference proteome</keyword>
<accession>A0ABV0B3Z7</accession>
<comment type="caution">
    <text evidence="1">The sequence shown here is derived from an EMBL/GenBank/DDBJ whole genome shotgun (WGS) entry which is preliminary data.</text>
</comment>
<dbReference type="RefSeq" id="WP_346230522.1">
    <property type="nucleotide sequence ID" value="NZ_JBDJAW010000056.1"/>
</dbReference>
<dbReference type="EMBL" id="JBDJAW010000056">
    <property type="protein sequence ID" value="MEN3540675.1"/>
    <property type="molecule type" value="Genomic_DNA"/>
</dbReference>
<evidence type="ECO:0000313" key="2">
    <source>
        <dbReference type="Proteomes" id="UP001447516"/>
    </source>
</evidence>
<protein>
    <submittedName>
        <fullName evidence="1">SAV_915 family protein</fullName>
    </submittedName>
</protein>
<evidence type="ECO:0000313" key="1">
    <source>
        <dbReference type="EMBL" id="MEN3540675.1"/>
    </source>
</evidence>
<name>A0ABV0B3Z7_9ACTN</name>
<gene>
    <name evidence="1" type="ORF">AAH991_36560</name>
</gene>